<dbReference type="AlphaFoldDB" id="A0A0D7EX20"/>
<dbReference type="RefSeq" id="WP_044408561.1">
    <property type="nucleotide sequence ID" value="NZ_JXXE01000164.1"/>
</dbReference>
<keyword evidence="1" id="KW-0175">Coiled coil</keyword>
<evidence type="ECO:0000313" key="2">
    <source>
        <dbReference type="EMBL" id="KIZ45100.1"/>
    </source>
</evidence>
<evidence type="ECO:0000313" key="3">
    <source>
        <dbReference type="Proteomes" id="UP000032515"/>
    </source>
</evidence>
<dbReference type="InterPro" id="IPR027417">
    <property type="entry name" value="P-loop_NTPase"/>
</dbReference>
<sequence length="493" mass="53361">AQQAEIDALAAQLAQGKAAILAFLASTGRVPDDTLPPDLLYREAKARFEQLQSAWAEAKARDVAKQRIDRDLTEAQAAREQAQAELSAARDGWAAAMAGIGQPDAATTAQAEAALAVWQSVAVPKASFEGEGHRVVTIETDLEAFDRDVFAVVDRAAPQLKTPSAQDSLARLTQTLATARRDSETCRRLSDAAIKRAASRDALLVRRGAAEAVLSEACRMLGVAGFAELANPLQRAAERHRLETDQAGLRRDLYEIGDGRDEAALRLERDDLDLDLLPGDIDRERQRQAQLLNDIAAASALQHQAQVERDALVKGKDAAAQATERADAAAELLSIAERWLLRAAAARLATRAIERHRAMVQDPLIARASTLFATATDNAFGGLGVDYGDDDQPMLVATRADGDQVQVAGLSEGSRDQLFLALRLALLERHSSEPMPFIGDDLLTSFDDKRTLATLRLLAAAGQQRQMILLTHHRHVVDLAKSVQDQAIDLIEL</sequence>
<gene>
    <name evidence="2" type="ORF">OO17_08420</name>
</gene>
<evidence type="ECO:0000256" key="1">
    <source>
        <dbReference type="SAM" id="Coils"/>
    </source>
</evidence>
<organism evidence="2 3">
    <name type="scientific">Rhodopseudomonas palustris</name>
    <dbReference type="NCBI Taxonomy" id="1076"/>
    <lineage>
        <taxon>Bacteria</taxon>
        <taxon>Pseudomonadati</taxon>
        <taxon>Pseudomonadota</taxon>
        <taxon>Alphaproteobacteria</taxon>
        <taxon>Hyphomicrobiales</taxon>
        <taxon>Nitrobacteraceae</taxon>
        <taxon>Rhodopseudomonas</taxon>
    </lineage>
</organism>
<dbReference type="EMBL" id="JXXE01000164">
    <property type="protein sequence ID" value="KIZ45100.1"/>
    <property type="molecule type" value="Genomic_DNA"/>
</dbReference>
<protein>
    <submittedName>
        <fullName evidence="2">Chromosome segregation protein SMC</fullName>
    </submittedName>
</protein>
<dbReference type="Gene3D" id="3.40.50.300">
    <property type="entry name" value="P-loop containing nucleotide triphosphate hydrolases"/>
    <property type="match status" value="1"/>
</dbReference>
<dbReference type="PANTHER" id="PTHR41259">
    <property type="entry name" value="DOUBLE-STRAND BREAK REPAIR RAD50 ATPASE, PUTATIVE-RELATED"/>
    <property type="match status" value="1"/>
</dbReference>
<accession>A0A0D7EX20</accession>
<comment type="caution">
    <text evidence="2">The sequence shown here is derived from an EMBL/GenBank/DDBJ whole genome shotgun (WGS) entry which is preliminary data.</text>
</comment>
<reference evidence="2 3" key="1">
    <citation type="submission" date="2014-11" db="EMBL/GenBank/DDBJ databases">
        <title>Genomics and ecophysiology of heterotrophic nitrogen fixing bacteria isolated from estuarine surface water.</title>
        <authorList>
            <person name="Bentzon-Tilia M."/>
            <person name="Severin I."/>
            <person name="Hansen L.H."/>
            <person name="Riemann L."/>
        </authorList>
    </citation>
    <scope>NUCLEOTIDE SEQUENCE [LARGE SCALE GENOMIC DNA]</scope>
    <source>
        <strain evidence="2 3">BAL398</strain>
    </source>
</reference>
<dbReference type="PANTHER" id="PTHR41259:SF1">
    <property type="entry name" value="DOUBLE-STRAND BREAK REPAIR RAD50 ATPASE, PUTATIVE-RELATED"/>
    <property type="match status" value="1"/>
</dbReference>
<dbReference type="Proteomes" id="UP000032515">
    <property type="component" value="Unassembled WGS sequence"/>
</dbReference>
<feature type="coiled-coil region" evidence="1">
    <location>
        <begin position="41"/>
        <end position="92"/>
    </location>
</feature>
<proteinExistence type="predicted"/>
<dbReference type="PATRIC" id="fig|1076.23.peg.980"/>
<dbReference type="SUPFAM" id="SSF52540">
    <property type="entry name" value="P-loop containing nucleoside triphosphate hydrolases"/>
    <property type="match status" value="1"/>
</dbReference>
<feature type="non-terminal residue" evidence="2">
    <location>
        <position position="1"/>
    </location>
</feature>
<name>A0A0D7EX20_RHOPL</name>